<evidence type="ECO:0000313" key="2">
    <source>
        <dbReference type="Proteomes" id="UP000199495"/>
    </source>
</evidence>
<dbReference type="RefSeq" id="WP_090600004.1">
    <property type="nucleotide sequence ID" value="NZ_FNCS01000027.1"/>
</dbReference>
<protein>
    <submittedName>
        <fullName evidence="1">Uncharacterized protein</fullName>
    </submittedName>
</protein>
<dbReference type="STRING" id="440168.SAMN04487974_12734"/>
<name>A0A1G8A9A4_9HYPH</name>
<dbReference type="Proteomes" id="UP000199495">
    <property type="component" value="Unassembled WGS sequence"/>
</dbReference>
<organism evidence="1 2">
    <name type="scientific">Pelagibacterium luteolum</name>
    <dbReference type="NCBI Taxonomy" id="440168"/>
    <lineage>
        <taxon>Bacteria</taxon>
        <taxon>Pseudomonadati</taxon>
        <taxon>Pseudomonadota</taxon>
        <taxon>Alphaproteobacteria</taxon>
        <taxon>Hyphomicrobiales</taxon>
        <taxon>Devosiaceae</taxon>
        <taxon>Pelagibacterium</taxon>
    </lineage>
</organism>
<dbReference type="EMBL" id="FNCS01000027">
    <property type="protein sequence ID" value="SDH17585.1"/>
    <property type="molecule type" value="Genomic_DNA"/>
</dbReference>
<gene>
    <name evidence="1" type="ORF">SAMN04487974_12734</name>
</gene>
<dbReference type="OrthoDB" id="1550603at2"/>
<proteinExistence type="predicted"/>
<dbReference type="AlphaFoldDB" id="A0A1G8A9A4"/>
<sequence length="90" mass="10515">MVRIDVALDELLEVRERLVREINTGLTDQQKEFLLGFKSGQPDWKLLDLPHAPDLPAVRWKLRNLEKMPDDRRSKALTALRDVLNRTPGW</sequence>
<evidence type="ECO:0000313" key="1">
    <source>
        <dbReference type="EMBL" id="SDH17585.1"/>
    </source>
</evidence>
<accession>A0A1G8A9A4</accession>
<reference evidence="1 2" key="1">
    <citation type="submission" date="2016-10" db="EMBL/GenBank/DDBJ databases">
        <authorList>
            <person name="de Groot N.N."/>
        </authorList>
    </citation>
    <scope>NUCLEOTIDE SEQUENCE [LARGE SCALE GENOMIC DNA]</scope>
    <source>
        <strain evidence="1 2">CGMCC 1.10267</strain>
    </source>
</reference>
<keyword evidence="2" id="KW-1185">Reference proteome</keyword>